<dbReference type="SUPFAM" id="SSF53597">
    <property type="entry name" value="Dihydrofolate reductase-like"/>
    <property type="match status" value="1"/>
</dbReference>
<dbReference type="Gene3D" id="3.40.430.10">
    <property type="entry name" value="Dihydrofolate Reductase, subunit A"/>
    <property type="match status" value="1"/>
</dbReference>
<reference evidence="2" key="1">
    <citation type="submission" date="2023-03" db="EMBL/GenBank/DDBJ databases">
        <title>Actinorhabdospora filicis NBRC 111898.</title>
        <authorList>
            <person name="Ichikawa N."/>
            <person name="Sato H."/>
            <person name="Tonouchi N."/>
        </authorList>
    </citation>
    <scope>NUCLEOTIDE SEQUENCE</scope>
    <source>
        <strain evidence="2">NBRC 111898</strain>
    </source>
</reference>
<protein>
    <submittedName>
        <fullName evidence="2">Deaminase</fullName>
    </submittedName>
</protein>
<dbReference type="GO" id="GO:0009231">
    <property type="term" value="P:riboflavin biosynthetic process"/>
    <property type="evidence" value="ECO:0007669"/>
    <property type="project" value="InterPro"/>
</dbReference>
<proteinExistence type="predicted"/>
<gene>
    <name evidence="2" type="ORF">Afil01_21400</name>
</gene>
<feature type="domain" description="Bacterial bifunctional deaminase-reductase C-terminal" evidence="1">
    <location>
        <begin position="4"/>
        <end position="173"/>
    </location>
</feature>
<dbReference type="EMBL" id="BSTX01000001">
    <property type="protein sequence ID" value="GLZ77333.1"/>
    <property type="molecule type" value="Genomic_DNA"/>
</dbReference>
<name>A0A9W6W8U2_9ACTN</name>
<evidence type="ECO:0000259" key="1">
    <source>
        <dbReference type="Pfam" id="PF01872"/>
    </source>
</evidence>
<sequence length="196" mass="20633">MGELIASMSVSLDGYIAGPGHDVSEVFAWHQAEGEGVVELAVPGGGFTLKLTEKNAAWFRRQIEEVGAILCGRGLFDMVGGWGGSHPVGAPIVCWSRGGAPEGWTDERVTFVEDLAEAVAVAKKIAGDKYVGTAGSRFVQRLLDAGLLDGVEMSVVPVVLGDGIPFFGHGTTTVHFGPPTIEAGDGVTHLTYRVRR</sequence>
<keyword evidence="3" id="KW-1185">Reference proteome</keyword>
<comment type="caution">
    <text evidence="2">The sequence shown here is derived from an EMBL/GenBank/DDBJ whole genome shotgun (WGS) entry which is preliminary data.</text>
</comment>
<evidence type="ECO:0000313" key="2">
    <source>
        <dbReference type="EMBL" id="GLZ77333.1"/>
    </source>
</evidence>
<organism evidence="2 3">
    <name type="scientific">Actinorhabdospora filicis</name>
    <dbReference type="NCBI Taxonomy" id="1785913"/>
    <lineage>
        <taxon>Bacteria</taxon>
        <taxon>Bacillati</taxon>
        <taxon>Actinomycetota</taxon>
        <taxon>Actinomycetes</taxon>
        <taxon>Micromonosporales</taxon>
        <taxon>Micromonosporaceae</taxon>
        <taxon>Actinorhabdospora</taxon>
    </lineage>
</organism>
<dbReference type="InterPro" id="IPR002734">
    <property type="entry name" value="RibDG_C"/>
</dbReference>
<dbReference type="InterPro" id="IPR024072">
    <property type="entry name" value="DHFR-like_dom_sf"/>
</dbReference>
<dbReference type="Proteomes" id="UP001165079">
    <property type="component" value="Unassembled WGS sequence"/>
</dbReference>
<evidence type="ECO:0000313" key="3">
    <source>
        <dbReference type="Proteomes" id="UP001165079"/>
    </source>
</evidence>
<accession>A0A9W6W8U2</accession>
<dbReference type="RefSeq" id="WP_285662452.1">
    <property type="nucleotide sequence ID" value="NZ_BSTX01000001.1"/>
</dbReference>
<dbReference type="GO" id="GO:0008703">
    <property type="term" value="F:5-amino-6-(5-phosphoribosylamino)uracil reductase activity"/>
    <property type="evidence" value="ECO:0007669"/>
    <property type="project" value="InterPro"/>
</dbReference>
<dbReference type="Pfam" id="PF01872">
    <property type="entry name" value="RibD_C"/>
    <property type="match status" value="1"/>
</dbReference>
<dbReference type="AlphaFoldDB" id="A0A9W6W8U2"/>